<dbReference type="Proteomes" id="UP000030752">
    <property type="component" value="Unassembled WGS sequence"/>
</dbReference>
<evidence type="ECO:0000256" key="1">
    <source>
        <dbReference type="SAM" id="Phobius"/>
    </source>
</evidence>
<keyword evidence="1" id="KW-0472">Membrane</keyword>
<feature type="transmembrane region" description="Helical" evidence="1">
    <location>
        <begin position="199"/>
        <end position="219"/>
    </location>
</feature>
<dbReference type="eggNOG" id="ENOG502SPJ5">
    <property type="taxonomic scope" value="Eukaryota"/>
</dbReference>
<dbReference type="GeneID" id="19971968"/>
<organism evidence="2 3">
    <name type="scientific">Cyphellophora europaea (strain CBS 101466)</name>
    <name type="common">Phialophora europaea</name>
    <dbReference type="NCBI Taxonomy" id="1220924"/>
    <lineage>
        <taxon>Eukaryota</taxon>
        <taxon>Fungi</taxon>
        <taxon>Dikarya</taxon>
        <taxon>Ascomycota</taxon>
        <taxon>Pezizomycotina</taxon>
        <taxon>Eurotiomycetes</taxon>
        <taxon>Chaetothyriomycetidae</taxon>
        <taxon>Chaetothyriales</taxon>
        <taxon>Cyphellophoraceae</taxon>
        <taxon>Cyphellophora</taxon>
    </lineage>
</organism>
<feature type="transmembrane region" description="Helical" evidence="1">
    <location>
        <begin position="627"/>
        <end position="650"/>
    </location>
</feature>
<keyword evidence="1" id="KW-1133">Transmembrane helix</keyword>
<reference evidence="2 3" key="1">
    <citation type="submission" date="2013-03" db="EMBL/GenBank/DDBJ databases">
        <title>The Genome Sequence of Phialophora europaea CBS 101466.</title>
        <authorList>
            <consortium name="The Broad Institute Genomics Platform"/>
            <person name="Cuomo C."/>
            <person name="de Hoog S."/>
            <person name="Gorbushina A."/>
            <person name="Walker B."/>
            <person name="Young S.K."/>
            <person name="Zeng Q."/>
            <person name="Gargeya S."/>
            <person name="Fitzgerald M."/>
            <person name="Haas B."/>
            <person name="Abouelleil A."/>
            <person name="Allen A.W."/>
            <person name="Alvarado L."/>
            <person name="Arachchi H.M."/>
            <person name="Berlin A.M."/>
            <person name="Chapman S.B."/>
            <person name="Gainer-Dewar J."/>
            <person name="Goldberg J."/>
            <person name="Griggs A."/>
            <person name="Gujja S."/>
            <person name="Hansen M."/>
            <person name="Howarth C."/>
            <person name="Imamovic A."/>
            <person name="Ireland A."/>
            <person name="Larimer J."/>
            <person name="McCowan C."/>
            <person name="Murphy C."/>
            <person name="Pearson M."/>
            <person name="Poon T.W."/>
            <person name="Priest M."/>
            <person name="Roberts A."/>
            <person name="Saif S."/>
            <person name="Shea T."/>
            <person name="Sisk P."/>
            <person name="Sykes S."/>
            <person name="Wortman J."/>
            <person name="Nusbaum C."/>
            <person name="Birren B."/>
        </authorList>
    </citation>
    <scope>NUCLEOTIDE SEQUENCE [LARGE SCALE GENOMIC DNA]</scope>
    <source>
        <strain evidence="2 3">CBS 101466</strain>
    </source>
</reference>
<evidence type="ECO:0000313" key="3">
    <source>
        <dbReference type="Proteomes" id="UP000030752"/>
    </source>
</evidence>
<gene>
    <name evidence="2" type="ORF">HMPREF1541_04629</name>
</gene>
<dbReference type="VEuPathDB" id="FungiDB:HMPREF1541_04629"/>
<protein>
    <submittedName>
        <fullName evidence="2">Uncharacterized protein</fullName>
    </submittedName>
</protein>
<feature type="transmembrane region" description="Helical" evidence="1">
    <location>
        <begin position="90"/>
        <end position="111"/>
    </location>
</feature>
<dbReference type="RefSeq" id="XP_008717195.1">
    <property type="nucleotide sequence ID" value="XM_008718973.1"/>
</dbReference>
<dbReference type="EMBL" id="KB822720">
    <property type="protein sequence ID" value="ETN40352.1"/>
    <property type="molecule type" value="Genomic_DNA"/>
</dbReference>
<dbReference type="AlphaFoldDB" id="W2RV82"/>
<sequence>MLSLPDPAASHSSSEMFVYIDFKSGTETRVGTLGGPLHKIKKASLARFSSSIKPRLDLLIPDVIQQVREVIRGIERDEQKKVVVTSTSSSGLSIILVHIVAILGAAAVVTLNSLGVWVGKELTGDIGEDGQKLFTLQLVAKVHEILMVTSLGQLVWSAVIRSLVCGGGLPFAVLGTGIRLPELSLLWSKELAALCLAKFRGKVLLLILIVTSIVLGVTVGPATATSIQPALTTWPAGSTPVVLNVSQDQLWPRVLDLTSPSRLTAMLEDSEELAPHWSSLASSFFDYWGQQYLGAMYAVPERASVPSPGSVRSIDVRFRGPFSLYQPLVTAATTQSVAAADSLTALRLLWDHHNTNICIWAPYRVRVTGDVCGYRDVLWTLRAQQPVVYTKCSMVGAAMAVTFPAIDRSGASASPHDVLEESDIDTGSSAPRIQWVSLEDGNSNETALGALVNVANRATSANAEYYACTVQAQWGSVEMQSSFLGTPFQVTGSPSDFYEPHIPTSRYRGTNVEISVEWASELGLDQFVGDSNRTALDLMLEAGAPNTISEGKVEAALAVAIAENMAWTHADAALSEAVPGQALSWQAFDDLAARSASNGMGSELTFDAAVVGFAYGIRTATGISTSALLSTIVLVAYICLSAVLVVMELWSRKHVHAWSNVTDLIALALNSSAGPSMHNTSVGVAAVKTLKLPVILQQKDGGSSVEMVVVEDPASPMVCHRPLRVDEAYG</sequence>
<dbReference type="HOGENOM" id="CLU_024066_0_0_1"/>
<dbReference type="OrthoDB" id="5342924at2759"/>
<name>W2RV82_CYPE1</name>
<accession>W2RV82</accession>
<evidence type="ECO:0000313" key="2">
    <source>
        <dbReference type="EMBL" id="ETN40352.1"/>
    </source>
</evidence>
<keyword evidence="3" id="KW-1185">Reference proteome</keyword>
<keyword evidence="1" id="KW-0812">Transmembrane</keyword>
<dbReference type="InParanoid" id="W2RV82"/>
<proteinExistence type="predicted"/>